<dbReference type="InterPro" id="IPR005177">
    <property type="entry name" value="Kinase-pyrophosphorylase"/>
</dbReference>
<dbReference type="RefSeq" id="WP_089709822.1">
    <property type="nucleotide sequence ID" value="NZ_FOBC01000001.1"/>
</dbReference>
<evidence type="ECO:0000256" key="4">
    <source>
        <dbReference type="ARBA" id="ARBA00022777"/>
    </source>
</evidence>
<dbReference type="EMBL" id="FOBC01000001">
    <property type="protein sequence ID" value="SEK31655.1"/>
    <property type="molecule type" value="Genomic_DNA"/>
</dbReference>
<dbReference type="EC" id="2.7.11.33" evidence="5"/>
<dbReference type="AlphaFoldDB" id="A0A1H7G7B5"/>
<protein>
    <recommendedName>
        <fullName evidence="5">Putative phosphoenolpyruvate synthase regulatory protein</fullName>
        <shortName evidence="5">PEP synthase regulatory protein</shortName>
        <shortName evidence="5">PSRP</shortName>
        <ecNumber evidence="5">2.7.11.33</ecNumber>
        <ecNumber evidence="5">2.7.4.28</ecNumber>
    </recommendedName>
    <alternativeName>
        <fullName evidence="5">Pyruvate, water dikinase regulatory protein</fullName>
    </alternativeName>
</protein>
<comment type="function">
    <text evidence="5">Bifunctional serine/threonine kinase and phosphorylase involved in the regulation of the phosphoenolpyruvate synthase (PEPS) by catalyzing its phosphorylation/dephosphorylation.</text>
</comment>
<evidence type="ECO:0000313" key="7">
    <source>
        <dbReference type="Proteomes" id="UP000198807"/>
    </source>
</evidence>
<dbReference type="HAMAP" id="MF_01062">
    <property type="entry name" value="PSRP"/>
    <property type="match status" value="1"/>
</dbReference>
<dbReference type="InterPro" id="IPR026530">
    <property type="entry name" value="PSRP"/>
</dbReference>
<feature type="binding site" evidence="5">
    <location>
        <begin position="152"/>
        <end position="159"/>
    </location>
    <ligand>
        <name>ADP</name>
        <dbReference type="ChEBI" id="CHEBI:456216"/>
    </ligand>
</feature>
<dbReference type="PANTHER" id="PTHR31756">
    <property type="entry name" value="PYRUVATE, PHOSPHATE DIKINASE REGULATORY PROTEIN 1, CHLOROPLASTIC"/>
    <property type="match status" value="1"/>
</dbReference>
<evidence type="ECO:0000313" key="6">
    <source>
        <dbReference type="EMBL" id="SEK31655.1"/>
    </source>
</evidence>
<evidence type="ECO:0000256" key="2">
    <source>
        <dbReference type="ARBA" id="ARBA00022679"/>
    </source>
</evidence>
<keyword evidence="2 5" id="KW-0808">Transferase</keyword>
<dbReference type="GO" id="GO:0004674">
    <property type="term" value="F:protein serine/threonine kinase activity"/>
    <property type="evidence" value="ECO:0007669"/>
    <property type="project" value="UniProtKB-UniRule"/>
</dbReference>
<comment type="catalytic activity">
    <reaction evidence="5">
        <text>[pyruvate, water dikinase]-phosphate + phosphate + H(+) = [pyruvate, water dikinase] + diphosphate</text>
        <dbReference type="Rhea" id="RHEA:48580"/>
        <dbReference type="Rhea" id="RHEA-COMP:11425"/>
        <dbReference type="Rhea" id="RHEA-COMP:11426"/>
        <dbReference type="ChEBI" id="CHEBI:15378"/>
        <dbReference type="ChEBI" id="CHEBI:33019"/>
        <dbReference type="ChEBI" id="CHEBI:43176"/>
        <dbReference type="ChEBI" id="CHEBI:43474"/>
        <dbReference type="ChEBI" id="CHEBI:68546"/>
        <dbReference type="EC" id="2.7.4.28"/>
    </reaction>
</comment>
<dbReference type="EC" id="2.7.4.28" evidence="5"/>
<dbReference type="NCBIfam" id="NF003742">
    <property type="entry name" value="PRK05339.1"/>
    <property type="match status" value="1"/>
</dbReference>
<keyword evidence="1 5" id="KW-0723">Serine/threonine-protein kinase</keyword>
<dbReference type="Proteomes" id="UP000198807">
    <property type="component" value="Unassembled WGS sequence"/>
</dbReference>
<reference evidence="7" key="1">
    <citation type="submission" date="2016-10" db="EMBL/GenBank/DDBJ databases">
        <authorList>
            <person name="Varghese N."/>
            <person name="Submissions S."/>
        </authorList>
    </citation>
    <scope>NUCLEOTIDE SEQUENCE [LARGE SCALE GENOMIC DNA]</scope>
    <source>
        <strain evidence="7">CGMCC 1.9150</strain>
    </source>
</reference>
<dbReference type="OrthoDB" id="9782201at2"/>
<evidence type="ECO:0000256" key="5">
    <source>
        <dbReference type="HAMAP-Rule" id="MF_01062"/>
    </source>
</evidence>
<proteinExistence type="inferred from homology"/>
<organism evidence="6 7">
    <name type="scientific">Halomonas daqiaonensis</name>
    <dbReference type="NCBI Taxonomy" id="650850"/>
    <lineage>
        <taxon>Bacteria</taxon>
        <taxon>Pseudomonadati</taxon>
        <taxon>Pseudomonadota</taxon>
        <taxon>Gammaproteobacteria</taxon>
        <taxon>Oceanospirillales</taxon>
        <taxon>Halomonadaceae</taxon>
        <taxon>Halomonas</taxon>
    </lineage>
</organism>
<accession>A0A1H7G7B5</accession>
<dbReference type="PANTHER" id="PTHR31756:SF3">
    <property type="entry name" value="PYRUVATE, PHOSPHATE DIKINASE REGULATORY PROTEIN 1, CHLOROPLASTIC"/>
    <property type="match status" value="1"/>
</dbReference>
<keyword evidence="3 5" id="KW-0547">Nucleotide-binding</keyword>
<keyword evidence="4 5" id="KW-0418">Kinase</keyword>
<comment type="catalytic activity">
    <reaction evidence="5">
        <text>[pyruvate, water dikinase] + ADP = [pyruvate, water dikinase]-phosphate + AMP + H(+)</text>
        <dbReference type="Rhea" id="RHEA:46020"/>
        <dbReference type="Rhea" id="RHEA-COMP:11425"/>
        <dbReference type="Rhea" id="RHEA-COMP:11426"/>
        <dbReference type="ChEBI" id="CHEBI:15378"/>
        <dbReference type="ChEBI" id="CHEBI:43176"/>
        <dbReference type="ChEBI" id="CHEBI:68546"/>
        <dbReference type="ChEBI" id="CHEBI:456215"/>
        <dbReference type="ChEBI" id="CHEBI:456216"/>
        <dbReference type="EC" id="2.7.11.33"/>
    </reaction>
</comment>
<evidence type="ECO:0000256" key="1">
    <source>
        <dbReference type="ARBA" id="ARBA00022527"/>
    </source>
</evidence>
<evidence type="ECO:0000256" key="3">
    <source>
        <dbReference type="ARBA" id="ARBA00022741"/>
    </source>
</evidence>
<dbReference type="STRING" id="650850.SAMN04488129_101249"/>
<dbReference type="GO" id="GO:0016776">
    <property type="term" value="F:phosphotransferase activity, phosphate group as acceptor"/>
    <property type="evidence" value="ECO:0007669"/>
    <property type="project" value="UniProtKB-UniRule"/>
</dbReference>
<name>A0A1H7G7B5_9GAMM</name>
<dbReference type="GO" id="GO:0043531">
    <property type="term" value="F:ADP binding"/>
    <property type="evidence" value="ECO:0007669"/>
    <property type="project" value="UniProtKB-UniRule"/>
</dbReference>
<dbReference type="Pfam" id="PF03618">
    <property type="entry name" value="Kinase-PPPase"/>
    <property type="match status" value="1"/>
</dbReference>
<gene>
    <name evidence="6" type="ORF">SAMN04488129_101249</name>
</gene>
<dbReference type="GO" id="GO:0005524">
    <property type="term" value="F:ATP binding"/>
    <property type="evidence" value="ECO:0007669"/>
    <property type="project" value="InterPro"/>
</dbReference>
<sequence>MTRTAFFISDGTGITAESLGRSLLAQFESVEIRMLTKPYIDSLEKAKTLVAIIEATAVRDGEQPIIIDTIVDEKIRDVIREAPGFKVDIFSTFLKPLEEELEAHSSYSVGRTHAIGRDDVYMDRIHSVHFALDNDDGARTHQYDKADLILVGVSRCGKTPTSLYLALQFGIRAANYPLTEDDQDENGTLKLPKALVPHRHKLFGLTIDPRRLAAIRHERRPNSRYSSMDQCVQEVEQTEGLYRQLHIPYIDTTRFSVEEISTRMIAETGLTRRFSPR</sequence>
<comment type="similarity">
    <text evidence="5">Belongs to the pyruvate, phosphate/water dikinase regulatory protein family. PSRP subfamily.</text>
</comment>
<keyword evidence="7" id="KW-1185">Reference proteome</keyword>